<dbReference type="InterPro" id="IPR051269">
    <property type="entry name" value="Fe-S_cluster_ET"/>
</dbReference>
<evidence type="ECO:0000256" key="7">
    <source>
        <dbReference type="ARBA" id="ARBA00023291"/>
    </source>
</evidence>
<proteinExistence type="predicted"/>
<keyword evidence="4" id="KW-0249">Electron transport</keyword>
<evidence type="ECO:0000256" key="5">
    <source>
        <dbReference type="ARBA" id="ARBA00023004"/>
    </source>
</evidence>
<sequence>MKVWIDSERCQGHGRCYDLAPDLFGEDDEGYGTVLGGGEVAAGQEPEARLAVANCPERAVEAVNGAAR</sequence>
<keyword evidence="6" id="KW-0411">Iron-sulfur</keyword>
<dbReference type="Pfam" id="PF13459">
    <property type="entry name" value="Fer4_15"/>
    <property type="match status" value="1"/>
</dbReference>
<evidence type="ECO:0000256" key="4">
    <source>
        <dbReference type="ARBA" id="ARBA00022982"/>
    </source>
</evidence>
<dbReference type="PANTHER" id="PTHR36923">
    <property type="entry name" value="FERREDOXIN"/>
    <property type="match status" value="1"/>
</dbReference>
<keyword evidence="5" id="KW-0408">Iron</keyword>
<dbReference type="PANTHER" id="PTHR36923:SF3">
    <property type="entry name" value="FERREDOXIN"/>
    <property type="match status" value="1"/>
</dbReference>
<gene>
    <name evidence="8" type="ORF">BN4615_P5894</name>
</gene>
<dbReference type="AlphaFoldDB" id="A0A1M4ECI3"/>
<dbReference type="RefSeq" id="WP_225275689.1">
    <property type="nucleotide sequence ID" value="NZ_CP084058.1"/>
</dbReference>
<keyword evidence="2" id="KW-0813">Transport</keyword>
<comment type="cofactor">
    <cofactor evidence="1">
        <name>[3Fe-4S] cluster</name>
        <dbReference type="ChEBI" id="CHEBI:21137"/>
    </cofactor>
</comment>
<accession>A0A1M4ECI3</accession>
<name>A0A1M4ECI3_9ACTN</name>
<dbReference type="SUPFAM" id="SSF54862">
    <property type="entry name" value="4Fe-4S ferredoxins"/>
    <property type="match status" value="1"/>
</dbReference>
<protein>
    <recommendedName>
        <fullName evidence="9">Ferredoxin</fullName>
    </recommendedName>
</protein>
<dbReference type="GO" id="GO:0046872">
    <property type="term" value="F:metal ion binding"/>
    <property type="evidence" value="ECO:0007669"/>
    <property type="project" value="UniProtKB-KW"/>
</dbReference>
<evidence type="ECO:0000313" key="8">
    <source>
        <dbReference type="EMBL" id="SBO96378.1"/>
    </source>
</evidence>
<evidence type="ECO:0008006" key="9">
    <source>
        <dbReference type="Google" id="ProtNLM"/>
    </source>
</evidence>
<evidence type="ECO:0000256" key="1">
    <source>
        <dbReference type="ARBA" id="ARBA00001927"/>
    </source>
</evidence>
<evidence type="ECO:0000256" key="3">
    <source>
        <dbReference type="ARBA" id="ARBA00022723"/>
    </source>
</evidence>
<organism evidence="8">
    <name type="scientific">Nonomuraea gerenzanensis</name>
    <dbReference type="NCBI Taxonomy" id="93944"/>
    <lineage>
        <taxon>Bacteria</taxon>
        <taxon>Bacillati</taxon>
        <taxon>Actinomycetota</taxon>
        <taxon>Actinomycetes</taxon>
        <taxon>Streptosporangiales</taxon>
        <taxon>Streptosporangiaceae</taxon>
        <taxon>Nonomuraea</taxon>
    </lineage>
</organism>
<dbReference type="GO" id="GO:0051538">
    <property type="term" value="F:3 iron, 4 sulfur cluster binding"/>
    <property type="evidence" value="ECO:0007669"/>
    <property type="project" value="UniProtKB-KW"/>
</dbReference>
<keyword evidence="7" id="KW-0003">3Fe-4S</keyword>
<dbReference type="Gene3D" id="3.30.70.20">
    <property type="match status" value="1"/>
</dbReference>
<reference evidence="8" key="1">
    <citation type="submission" date="2016-04" db="EMBL/GenBank/DDBJ databases">
        <authorList>
            <person name="Evans L.H."/>
            <person name="Alamgir A."/>
            <person name="Owens N."/>
            <person name="Weber N.D."/>
            <person name="Virtaneva K."/>
            <person name="Barbian K."/>
            <person name="Babar A."/>
            <person name="Rosenke K."/>
        </authorList>
    </citation>
    <scope>NUCLEOTIDE SEQUENCE</scope>
    <source>
        <strain evidence="8">Nono1</strain>
    </source>
</reference>
<evidence type="ECO:0000256" key="2">
    <source>
        <dbReference type="ARBA" id="ARBA00022448"/>
    </source>
</evidence>
<dbReference type="EMBL" id="LT559118">
    <property type="protein sequence ID" value="SBO96378.1"/>
    <property type="molecule type" value="Genomic_DNA"/>
</dbReference>
<keyword evidence="3" id="KW-0479">Metal-binding</keyword>
<evidence type="ECO:0000256" key="6">
    <source>
        <dbReference type="ARBA" id="ARBA00023014"/>
    </source>
</evidence>